<proteinExistence type="predicted"/>
<protein>
    <submittedName>
        <fullName evidence="1">Uncharacterized protein</fullName>
    </submittedName>
</protein>
<name>A0A7H8NHR0_9ACTN</name>
<reference evidence="1 2" key="1">
    <citation type="submission" date="2020-06" db="EMBL/GenBank/DDBJ databases">
        <title>Genome mining for natural products.</title>
        <authorList>
            <person name="Zhang B."/>
            <person name="Shi J."/>
            <person name="Ge H."/>
        </authorList>
    </citation>
    <scope>NUCLEOTIDE SEQUENCE [LARGE SCALE GENOMIC DNA]</scope>
    <source>
        <strain evidence="1 2">NA00687</strain>
    </source>
</reference>
<dbReference type="EMBL" id="CP054929">
    <property type="protein sequence ID" value="QKW54077.1"/>
    <property type="molecule type" value="Genomic_DNA"/>
</dbReference>
<sequence length="393" mass="43207">MTLRVPEPVAARLLSQPSALSCLTPEQAVAAQDAAPRAPVEAVRPGVFDDTPVSERRAVTTGDLRALRTISREVDQLYLVLSVEAGPEVLPLPVLEARVARGGRYVVVAAAGDLPDALVAARREELTTDAVAGDDPVWTPRIHQSSHPDFGRSLGAAEGERLVVRLARGRSRPDAALRCLLLARGVADLRDLGNRYDASGERRDPVPFPVWDGLLAMEQLDLRPFRPVREDGAQRGGSGLPLGILASVQLYTTDAAGQFEGRAHSPDCQHQSRDRGLSRYYDLVTVEQMLDAERFDPCSKCGGYATRRLSTTQVDYYRAAHQVHDLAQQVRWVLAHPDLGTDSASLLAELKQRDAATSPDTWFDADNEERQWNRFIRRLLQQLQATVAHPRPS</sequence>
<dbReference type="Proteomes" id="UP000509303">
    <property type="component" value="Chromosome"/>
</dbReference>
<keyword evidence="2" id="KW-1185">Reference proteome</keyword>
<accession>A0A7H8NHR0</accession>
<dbReference type="AlphaFoldDB" id="A0A7H8NHR0"/>
<gene>
    <name evidence="1" type="ORF">HUT08_36030</name>
</gene>
<evidence type="ECO:0000313" key="2">
    <source>
        <dbReference type="Proteomes" id="UP000509303"/>
    </source>
</evidence>
<dbReference type="RefSeq" id="WP_176165775.1">
    <property type="nucleotide sequence ID" value="NZ_CP054929.1"/>
</dbReference>
<evidence type="ECO:0000313" key="1">
    <source>
        <dbReference type="EMBL" id="QKW54077.1"/>
    </source>
</evidence>
<organism evidence="1 2">
    <name type="scientific">Streptomyces buecherae</name>
    <dbReference type="NCBI Taxonomy" id="2763006"/>
    <lineage>
        <taxon>Bacteria</taxon>
        <taxon>Bacillati</taxon>
        <taxon>Actinomycetota</taxon>
        <taxon>Actinomycetes</taxon>
        <taxon>Kitasatosporales</taxon>
        <taxon>Streptomycetaceae</taxon>
        <taxon>Streptomyces</taxon>
    </lineage>
</organism>